<dbReference type="PRINTS" id="PR00376">
    <property type="entry name" value="IL1BCENZYME"/>
</dbReference>
<dbReference type="PROSITE" id="PS01121">
    <property type="entry name" value="CASPASE_HIS"/>
    <property type="match status" value="1"/>
</dbReference>
<evidence type="ECO:0000256" key="3">
    <source>
        <dbReference type="ARBA" id="ARBA00022490"/>
    </source>
</evidence>
<dbReference type="InterPro" id="IPR002398">
    <property type="entry name" value="Pept_C14"/>
</dbReference>
<dbReference type="AlphaFoldDB" id="A0AAD9KRT2"/>
<accession>A0AAD9KRT2</accession>
<dbReference type="GO" id="GO:0006508">
    <property type="term" value="P:proteolysis"/>
    <property type="evidence" value="ECO:0007669"/>
    <property type="project" value="UniProtKB-KW"/>
</dbReference>
<dbReference type="Pfam" id="PF00656">
    <property type="entry name" value="Peptidase_C14"/>
    <property type="match status" value="1"/>
</dbReference>
<evidence type="ECO:0000256" key="5">
    <source>
        <dbReference type="ARBA" id="ARBA00022703"/>
    </source>
</evidence>
<dbReference type="GO" id="GO:0006915">
    <property type="term" value="P:apoptotic process"/>
    <property type="evidence" value="ECO:0007669"/>
    <property type="project" value="UniProtKB-KW"/>
</dbReference>
<dbReference type="GO" id="GO:0004197">
    <property type="term" value="F:cysteine-type endopeptidase activity"/>
    <property type="evidence" value="ECO:0007669"/>
    <property type="project" value="InterPro"/>
</dbReference>
<organism evidence="10 11">
    <name type="scientific">Ridgeia piscesae</name>
    <name type="common">Tubeworm</name>
    <dbReference type="NCBI Taxonomy" id="27915"/>
    <lineage>
        <taxon>Eukaryota</taxon>
        <taxon>Metazoa</taxon>
        <taxon>Spiralia</taxon>
        <taxon>Lophotrochozoa</taxon>
        <taxon>Annelida</taxon>
        <taxon>Polychaeta</taxon>
        <taxon>Sedentaria</taxon>
        <taxon>Canalipalpata</taxon>
        <taxon>Sabellida</taxon>
        <taxon>Siboglinidae</taxon>
        <taxon>Ridgeia</taxon>
    </lineage>
</organism>
<evidence type="ECO:0000256" key="7">
    <source>
        <dbReference type="ARBA" id="ARBA00022807"/>
    </source>
</evidence>
<dbReference type="InterPro" id="IPR015917">
    <property type="entry name" value="Pept_C14A"/>
</dbReference>
<evidence type="ECO:0000256" key="2">
    <source>
        <dbReference type="ARBA" id="ARBA00010134"/>
    </source>
</evidence>
<dbReference type="Gene3D" id="3.40.50.1460">
    <property type="match status" value="1"/>
</dbReference>
<feature type="domain" description="Caspase family p20" evidence="9">
    <location>
        <begin position="60"/>
        <end position="189"/>
    </location>
</feature>
<comment type="caution">
    <text evidence="10">The sequence shown here is derived from an EMBL/GenBank/DDBJ whole genome shotgun (WGS) entry which is preliminary data.</text>
</comment>
<dbReference type="EMBL" id="JAODUO010000726">
    <property type="protein sequence ID" value="KAK2175513.1"/>
    <property type="molecule type" value="Genomic_DNA"/>
</dbReference>
<keyword evidence="4" id="KW-0645">Protease</keyword>
<keyword evidence="8" id="KW-0865">Zymogen</keyword>
<dbReference type="Proteomes" id="UP001209878">
    <property type="component" value="Unassembled WGS sequence"/>
</dbReference>
<dbReference type="PANTHER" id="PTHR10454">
    <property type="entry name" value="CASPASE"/>
    <property type="match status" value="1"/>
</dbReference>
<evidence type="ECO:0000256" key="6">
    <source>
        <dbReference type="ARBA" id="ARBA00022801"/>
    </source>
</evidence>
<dbReference type="PROSITE" id="PS50208">
    <property type="entry name" value="CASPASE_P20"/>
    <property type="match status" value="1"/>
</dbReference>
<dbReference type="SUPFAM" id="SSF52129">
    <property type="entry name" value="Caspase-like"/>
    <property type="match status" value="1"/>
</dbReference>
<evidence type="ECO:0000256" key="8">
    <source>
        <dbReference type="ARBA" id="ARBA00023145"/>
    </source>
</evidence>
<keyword evidence="7" id="KW-0788">Thiol protease</keyword>
<proteinExistence type="inferred from homology"/>
<keyword evidence="5" id="KW-0053">Apoptosis</keyword>
<evidence type="ECO:0000256" key="4">
    <source>
        <dbReference type="ARBA" id="ARBA00022670"/>
    </source>
</evidence>
<reference evidence="10" key="1">
    <citation type="journal article" date="2023" name="Mol. Biol. Evol.">
        <title>Third-Generation Sequencing Reveals the Adaptive Role of the Epigenome in Three Deep-Sea Polychaetes.</title>
        <authorList>
            <person name="Perez M."/>
            <person name="Aroh O."/>
            <person name="Sun Y."/>
            <person name="Lan Y."/>
            <person name="Juniper S.K."/>
            <person name="Young C.R."/>
            <person name="Angers B."/>
            <person name="Qian P.Y."/>
        </authorList>
    </citation>
    <scope>NUCLEOTIDE SEQUENCE</scope>
    <source>
        <strain evidence="10">R07B-5</strain>
    </source>
</reference>
<dbReference type="InterPro" id="IPR011600">
    <property type="entry name" value="Pept_C14_caspase"/>
</dbReference>
<evidence type="ECO:0000256" key="1">
    <source>
        <dbReference type="ARBA" id="ARBA00004496"/>
    </source>
</evidence>
<comment type="similarity">
    <text evidence="2">Belongs to the peptidase C14A family.</text>
</comment>
<dbReference type="InterPro" id="IPR029030">
    <property type="entry name" value="Caspase-like_dom_sf"/>
</dbReference>
<keyword evidence="3" id="KW-0963">Cytoplasm</keyword>
<dbReference type="InterPro" id="IPR016129">
    <property type="entry name" value="Caspase_his_AS"/>
</dbReference>
<name>A0AAD9KRT2_RIDPI</name>
<dbReference type="GO" id="GO:0043525">
    <property type="term" value="P:positive regulation of neuron apoptotic process"/>
    <property type="evidence" value="ECO:0007669"/>
    <property type="project" value="TreeGrafter"/>
</dbReference>
<comment type="subcellular location">
    <subcellularLocation>
        <location evidence="1">Cytoplasm</location>
    </subcellularLocation>
</comment>
<evidence type="ECO:0000313" key="11">
    <source>
        <dbReference type="Proteomes" id="UP001209878"/>
    </source>
</evidence>
<keyword evidence="11" id="KW-1185">Reference proteome</keyword>
<dbReference type="PANTHER" id="PTHR10454:SF206">
    <property type="entry name" value="CASPASE-6"/>
    <property type="match status" value="1"/>
</dbReference>
<gene>
    <name evidence="10" type="ORF">NP493_727g01060</name>
</gene>
<keyword evidence="6" id="KW-0378">Hydrolase</keyword>
<dbReference type="GO" id="GO:0005737">
    <property type="term" value="C:cytoplasm"/>
    <property type="evidence" value="ECO:0007669"/>
    <property type="project" value="UniProtKB-SubCell"/>
</dbReference>
<dbReference type="InterPro" id="IPR001309">
    <property type="entry name" value="Pept_C14_p20"/>
</dbReference>
<sequence length="189" mass="21244">MLILLIATHGIVATLLRRLSCLFRQYVANGTSIMIGNAQFDGSHRTKKGGIRRGDVNRCDVSIAIIFNNINFKYSNKRVGSLDDEDNLKSTLADIGMGVMVYRDVNRNTLHRTLQRVAKMNHGKRDCFVCVILSHGGQLELTQGGEQRMCDTIECEDGCFVSARELVEYFQDNKAPTLANKPRLFFVQV</sequence>
<protein>
    <recommendedName>
        <fullName evidence="9">Caspase family p20 domain-containing protein</fullName>
    </recommendedName>
</protein>
<evidence type="ECO:0000313" key="10">
    <source>
        <dbReference type="EMBL" id="KAK2175513.1"/>
    </source>
</evidence>
<evidence type="ECO:0000259" key="9">
    <source>
        <dbReference type="PROSITE" id="PS50208"/>
    </source>
</evidence>